<dbReference type="GO" id="GO:0003676">
    <property type="term" value="F:nucleic acid binding"/>
    <property type="evidence" value="ECO:0007669"/>
    <property type="project" value="InterPro"/>
</dbReference>
<dbReference type="PROSITE" id="PS50994">
    <property type="entry name" value="INTEGRASE"/>
    <property type="match status" value="1"/>
</dbReference>
<evidence type="ECO:0000259" key="2">
    <source>
        <dbReference type="PROSITE" id="PS50994"/>
    </source>
</evidence>
<gene>
    <name evidence="3" type="ORF">FSB_LOCUS6924</name>
</gene>
<dbReference type="SUPFAM" id="SSF53098">
    <property type="entry name" value="Ribonuclease H-like"/>
    <property type="match status" value="2"/>
</dbReference>
<evidence type="ECO:0000256" key="1">
    <source>
        <dbReference type="SAM" id="MobiDB-lite"/>
    </source>
</evidence>
<dbReference type="Gene3D" id="3.10.10.10">
    <property type="entry name" value="HIV Type 1 Reverse Transcriptase, subunit A, domain 1"/>
    <property type="match status" value="1"/>
</dbReference>
<proteinExistence type="predicted"/>
<dbReference type="InterPro" id="IPR001584">
    <property type="entry name" value="Integrase_cat-core"/>
</dbReference>
<dbReference type="PANTHER" id="PTHR48475:SF1">
    <property type="entry name" value="RNASE H TYPE-1 DOMAIN-CONTAINING PROTEIN"/>
    <property type="match status" value="1"/>
</dbReference>
<protein>
    <recommendedName>
        <fullName evidence="2">Integrase catalytic domain-containing protein</fullName>
    </recommendedName>
</protein>
<dbReference type="InterPro" id="IPR012337">
    <property type="entry name" value="RNaseH-like_sf"/>
</dbReference>
<feature type="region of interest" description="Disordered" evidence="1">
    <location>
        <begin position="271"/>
        <end position="297"/>
    </location>
</feature>
<dbReference type="CDD" id="cd01647">
    <property type="entry name" value="RT_LTR"/>
    <property type="match status" value="1"/>
</dbReference>
<feature type="domain" description="Integrase catalytic" evidence="2">
    <location>
        <begin position="927"/>
        <end position="1027"/>
    </location>
</feature>
<dbReference type="Pfam" id="PF00078">
    <property type="entry name" value="RVT_1"/>
    <property type="match status" value="1"/>
</dbReference>
<dbReference type="InterPro" id="IPR043502">
    <property type="entry name" value="DNA/RNA_pol_sf"/>
</dbReference>
<dbReference type="GO" id="GO:0004523">
    <property type="term" value="F:RNA-DNA hybrid ribonuclease activity"/>
    <property type="evidence" value="ECO:0007669"/>
    <property type="project" value="InterPro"/>
</dbReference>
<dbReference type="InterPro" id="IPR043128">
    <property type="entry name" value="Rev_trsase/Diguanyl_cyclase"/>
</dbReference>
<evidence type="ECO:0000313" key="3">
    <source>
        <dbReference type="EMBL" id="SPC79042.1"/>
    </source>
</evidence>
<feature type="compositionally biased region" description="Basic and acidic residues" evidence="1">
    <location>
        <begin position="276"/>
        <end position="297"/>
    </location>
</feature>
<dbReference type="GO" id="GO:0015074">
    <property type="term" value="P:DNA integration"/>
    <property type="evidence" value="ECO:0007669"/>
    <property type="project" value="InterPro"/>
</dbReference>
<dbReference type="SUPFAM" id="SSF56672">
    <property type="entry name" value="DNA/RNA polymerases"/>
    <property type="match status" value="1"/>
</dbReference>
<dbReference type="InterPro" id="IPR036397">
    <property type="entry name" value="RNaseH_sf"/>
</dbReference>
<dbReference type="EMBL" id="OIVN01000364">
    <property type="protein sequence ID" value="SPC79042.1"/>
    <property type="molecule type" value="Genomic_DNA"/>
</dbReference>
<reference evidence="3" key="1">
    <citation type="submission" date="2018-02" db="EMBL/GenBank/DDBJ databases">
        <authorList>
            <person name="Cohen D.B."/>
            <person name="Kent A.D."/>
        </authorList>
    </citation>
    <scope>NUCLEOTIDE SEQUENCE</scope>
</reference>
<dbReference type="InterPro" id="IPR002156">
    <property type="entry name" value="RNaseH_domain"/>
</dbReference>
<dbReference type="Gene3D" id="3.30.70.270">
    <property type="match status" value="1"/>
</dbReference>
<dbReference type="AlphaFoldDB" id="A0A2N9EW02"/>
<feature type="region of interest" description="Disordered" evidence="1">
    <location>
        <begin position="22"/>
        <end position="43"/>
    </location>
</feature>
<dbReference type="CDD" id="cd09279">
    <property type="entry name" value="RNase_HI_like"/>
    <property type="match status" value="1"/>
</dbReference>
<sequence>MSESVIEGYLREFFERLTKIEEAQKRNSRMEDEERRNEEEKAKAAIERNKEFEAFTKSFKEKMELMQKALQKTKGVNDYLVTMGGITKEESLQLLPKFSIPKADRQGPKLKRHFNPLGAPLSNVFEHLCKRGHLKPLDPNLYPDPLPKNWNTNLYCLFHQRTGHSTDECTQLKHEIQDLIDNDVISKPKLINQPNVHQNPLPNYQRTPPPNHINFIEVLQEDWVLAIDDEAWDDFEGEEEAHSTSWYVENITEIEEARHLTEGGRHFKPAYLEEDYPGRDPPYAREANKAKAPKETEEDRVLAQLKKTQASISIWGLIMASQKHRDAILEALAGKEVPMDTTPEQVLSIMGVSTDEFAIIFTTKDLPPEGGDHNRALYVTIDCLGSKVPNVLVDNGSSINVCPMRTATKIGLTKGQLSPSSLTVQAYDERVLTILGDGEINATVCDIKSNNDIQLRDFEVMKTSSVVIASIVNKMDYQSDMGLEPRGGKLGFEIFFKTQLTLEDKASVEDKHWMEQMDPEAMKMFVQEGDVFHVEEELKEDPVAMIMPSDGITSIWSFENNFLNIKPVKQKLCRMKPEWMLKIKEEVIKQLQAGFIKVVSQTDWVANVVPVPKKDGKNGGSTFELKNVGAIYQRMATALLHDMMHKEVEVYLEDMIIKSVTRGEHIINLRKFFERIKKYKLRLNLNKCTFRVTAGRLLGHMKLRHILLAYQVLVVARMDPLKYLFEKPALTWKLSRWLILLAEFDFTYVAKNTIKGSVIVEHCAGHSVGEDDLDDDFPDEDVLNIEEKTTWKMYFDGASNQHGYGVGVLLIAPDGVSIPLLAKLNFVATNNVAEYEACIVGLEALLAIDVKEVEIYGNSGLVLAQAQRIWKMKEEHLKPYQAYLERNTFVRLEIKRREVPAHEREVCVLDDEINDGKPWYYDIHNFAEDKPFSVWGIDIIGKITPKASNGHEFILVAIDYFTKWVEAASFSVLKAKNVARFIESNIICRYRVPHESISDNDSANKNVKVILEKTIERYQDWANKLPFTLWGYHTSIWTSSRMTLYSLVYGMEAVLPAEIEVESLRIILESQIP</sequence>
<dbReference type="Gene3D" id="3.30.420.10">
    <property type="entry name" value="Ribonuclease H-like superfamily/Ribonuclease H"/>
    <property type="match status" value="3"/>
</dbReference>
<dbReference type="InterPro" id="IPR000477">
    <property type="entry name" value="RT_dom"/>
</dbReference>
<name>A0A2N9EW02_FAGSY</name>
<dbReference type="PANTHER" id="PTHR48475">
    <property type="entry name" value="RIBONUCLEASE H"/>
    <property type="match status" value="1"/>
</dbReference>
<dbReference type="Pfam" id="PF13456">
    <property type="entry name" value="RVT_3"/>
    <property type="match status" value="1"/>
</dbReference>
<organism evidence="3">
    <name type="scientific">Fagus sylvatica</name>
    <name type="common">Beechnut</name>
    <dbReference type="NCBI Taxonomy" id="28930"/>
    <lineage>
        <taxon>Eukaryota</taxon>
        <taxon>Viridiplantae</taxon>
        <taxon>Streptophyta</taxon>
        <taxon>Embryophyta</taxon>
        <taxon>Tracheophyta</taxon>
        <taxon>Spermatophyta</taxon>
        <taxon>Magnoliopsida</taxon>
        <taxon>eudicotyledons</taxon>
        <taxon>Gunneridae</taxon>
        <taxon>Pentapetalae</taxon>
        <taxon>rosids</taxon>
        <taxon>fabids</taxon>
        <taxon>Fagales</taxon>
        <taxon>Fagaceae</taxon>
        <taxon>Fagus</taxon>
    </lineage>
</organism>
<accession>A0A2N9EW02</accession>